<dbReference type="GO" id="GO:0045332">
    <property type="term" value="P:phospholipid translocation"/>
    <property type="evidence" value="ECO:0007669"/>
    <property type="project" value="TreeGrafter"/>
</dbReference>
<evidence type="ECO:0000313" key="4">
    <source>
        <dbReference type="EMBL" id="PWN37200.1"/>
    </source>
</evidence>
<dbReference type="RefSeq" id="XP_025357502.1">
    <property type="nucleotide sequence ID" value="XM_025496044.1"/>
</dbReference>
<dbReference type="GO" id="GO:0005758">
    <property type="term" value="C:mitochondrial intermembrane space"/>
    <property type="evidence" value="ECO:0007669"/>
    <property type="project" value="TreeGrafter"/>
</dbReference>
<dbReference type="GO" id="GO:0005634">
    <property type="term" value="C:nucleus"/>
    <property type="evidence" value="ECO:0007669"/>
    <property type="project" value="TreeGrafter"/>
</dbReference>
<dbReference type="AlphaFoldDB" id="A0A316VI74"/>
<gene>
    <name evidence="4" type="ORF">FA14DRAFT_11424</name>
</gene>
<dbReference type="InterPro" id="IPR007918">
    <property type="entry name" value="MDM35_apoptosis"/>
</dbReference>
<name>A0A316VI74_9BASI</name>
<dbReference type="PANTHER" id="PTHR46403">
    <property type="entry name" value="TP53-REGULATED INHIBITOR OF APOPTOSIS 1"/>
    <property type="match status" value="1"/>
</dbReference>
<dbReference type="Pfam" id="PF05254">
    <property type="entry name" value="UPF0203"/>
    <property type="match status" value="1"/>
</dbReference>
<dbReference type="STRING" id="1280837.A0A316VI74"/>
<protein>
    <submittedName>
        <fullName evidence="4">Uncharacterized protein</fullName>
    </submittedName>
</protein>
<feature type="region of interest" description="Disordered" evidence="3">
    <location>
        <begin position="42"/>
        <end position="92"/>
    </location>
</feature>
<proteinExistence type="inferred from homology"/>
<evidence type="ECO:0000256" key="2">
    <source>
        <dbReference type="ARBA" id="ARBA00023157"/>
    </source>
</evidence>
<dbReference type="EMBL" id="KZ819602">
    <property type="protein sequence ID" value="PWN37200.1"/>
    <property type="molecule type" value="Genomic_DNA"/>
</dbReference>
<evidence type="ECO:0000256" key="1">
    <source>
        <dbReference type="ARBA" id="ARBA00006196"/>
    </source>
</evidence>
<organism evidence="4 5">
    <name type="scientific">Meira miltonrushii</name>
    <dbReference type="NCBI Taxonomy" id="1280837"/>
    <lineage>
        <taxon>Eukaryota</taxon>
        <taxon>Fungi</taxon>
        <taxon>Dikarya</taxon>
        <taxon>Basidiomycota</taxon>
        <taxon>Ustilaginomycotina</taxon>
        <taxon>Exobasidiomycetes</taxon>
        <taxon>Exobasidiales</taxon>
        <taxon>Brachybasidiaceae</taxon>
        <taxon>Meira</taxon>
    </lineage>
</organism>
<dbReference type="GO" id="GO:0005829">
    <property type="term" value="C:cytosol"/>
    <property type="evidence" value="ECO:0007669"/>
    <property type="project" value="TreeGrafter"/>
</dbReference>
<comment type="similarity">
    <text evidence="1">Belongs to the TRIAP1/MDM35 family.</text>
</comment>
<reference evidence="4 5" key="1">
    <citation type="journal article" date="2018" name="Mol. Biol. Evol.">
        <title>Broad Genomic Sampling Reveals a Smut Pathogenic Ancestry of the Fungal Clade Ustilaginomycotina.</title>
        <authorList>
            <person name="Kijpornyongpan T."/>
            <person name="Mondo S.J."/>
            <person name="Barry K."/>
            <person name="Sandor L."/>
            <person name="Lee J."/>
            <person name="Lipzen A."/>
            <person name="Pangilinan J."/>
            <person name="LaButti K."/>
            <person name="Hainaut M."/>
            <person name="Henrissat B."/>
            <person name="Grigoriev I.V."/>
            <person name="Spatafora J.W."/>
            <person name="Aime M.C."/>
        </authorList>
    </citation>
    <scope>NUCLEOTIDE SEQUENCE [LARGE SCALE GENOMIC DNA]</scope>
    <source>
        <strain evidence="4 5">MCA 3882</strain>
    </source>
</reference>
<accession>A0A316VI74</accession>
<dbReference type="Proteomes" id="UP000245771">
    <property type="component" value="Unassembled WGS sequence"/>
</dbReference>
<sequence length="127" mass="13930">MEGNHSELGKMPSMSAECTTAKHRYDDCFNKWFEDYLGLSQGTKSSGSSTTGGSSSKGSFWSTSSSRSSTSSTQASPIDAIQGGPQRTQTERKALRERLDGECGEFWKEYQSCVLVSISNIPEMNDY</sequence>
<dbReference type="GeneID" id="37017825"/>
<dbReference type="GO" id="GO:1990050">
    <property type="term" value="F:phosphatidic acid transfer activity"/>
    <property type="evidence" value="ECO:0007669"/>
    <property type="project" value="TreeGrafter"/>
</dbReference>
<dbReference type="OrthoDB" id="19091at2759"/>
<keyword evidence="5" id="KW-1185">Reference proteome</keyword>
<dbReference type="PANTHER" id="PTHR46403:SF1">
    <property type="entry name" value="TP53-REGULATED INHIBITOR OF APOPTOSIS 1"/>
    <property type="match status" value="1"/>
</dbReference>
<feature type="compositionally biased region" description="Low complexity" evidence="3">
    <location>
        <begin position="42"/>
        <end position="73"/>
    </location>
</feature>
<keyword evidence="2" id="KW-1015">Disulfide bond</keyword>
<evidence type="ECO:0000256" key="3">
    <source>
        <dbReference type="SAM" id="MobiDB-lite"/>
    </source>
</evidence>
<evidence type="ECO:0000313" key="5">
    <source>
        <dbReference type="Proteomes" id="UP000245771"/>
    </source>
</evidence>
<dbReference type="InParanoid" id="A0A316VI74"/>